<proteinExistence type="predicted"/>
<feature type="compositionally biased region" description="Basic residues" evidence="1">
    <location>
        <begin position="43"/>
        <end position="52"/>
    </location>
</feature>
<dbReference type="EMBL" id="OFSP01000004">
    <property type="protein sequence ID" value="SOY44236.1"/>
    <property type="molecule type" value="Genomic_DNA"/>
</dbReference>
<evidence type="ECO:0000256" key="1">
    <source>
        <dbReference type="SAM" id="MobiDB-lite"/>
    </source>
</evidence>
<evidence type="ECO:0000313" key="2">
    <source>
        <dbReference type="EMBL" id="SOY44236.1"/>
    </source>
</evidence>
<dbReference type="AlphaFoldDB" id="A0A975WU38"/>
<protein>
    <submittedName>
        <fullName evidence="2">Uncharacterized protein</fullName>
    </submittedName>
</protein>
<name>A0A975WU38_9BURK</name>
<organism evidence="2 3">
    <name type="scientific">Cupriavidus taiwanensis</name>
    <dbReference type="NCBI Taxonomy" id="164546"/>
    <lineage>
        <taxon>Bacteria</taxon>
        <taxon>Pseudomonadati</taxon>
        <taxon>Pseudomonadota</taxon>
        <taxon>Betaproteobacteria</taxon>
        <taxon>Burkholderiales</taxon>
        <taxon>Burkholderiaceae</taxon>
        <taxon>Cupriavidus</taxon>
    </lineage>
</organism>
<feature type="compositionally biased region" description="Basic and acidic residues" evidence="1">
    <location>
        <begin position="31"/>
        <end position="42"/>
    </location>
</feature>
<evidence type="ECO:0000313" key="3">
    <source>
        <dbReference type="Proteomes" id="UP000256297"/>
    </source>
</evidence>
<feature type="region of interest" description="Disordered" evidence="1">
    <location>
        <begin position="1"/>
        <end position="97"/>
    </location>
</feature>
<gene>
    <name evidence="2" type="ORF">CBM2589_B120199</name>
</gene>
<feature type="region of interest" description="Disordered" evidence="1">
    <location>
        <begin position="138"/>
        <end position="167"/>
    </location>
</feature>
<sequence>MQGAGHQVQQGRVSVGGFGPRHRQRPRRGLHQADLRRGNASRDRRRHRRHACRRPDQRSVPGDRDGRRRGGYRQDHPSAPDAGRVDRHGGGDLRRDLHRRAAPAQALRLPLAVTKPALMAGFVLTSFAINRHEFATPVSGGCQQKGESGAERPAGRTKKNPTCGGRV</sequence>
<feature type="compositionally biased region" description="Basic residues" evidence="1">
    <location>
        <begin position="20"/>
        <end position="30"/>
    </location>
</feature>
<comment type="caution">
    <text evidence="2">The sequence shown here is derived from an EMBL/GenBank/DDBJ whole genome shotgun (WGS) entry which is preliminary data.</text>
</comment>
<accession>A0A975WU38</accession>
<feature type="compositionally biased region" description="Basic and acidic residues" evidence="1">
    <location>
        <begin position="53"/>
        <end position="95"/>
    </location>
</feature>
<dbReference type="Proteomes" id="UP000256297">
    <property type="component" value="Chromosome CBM2589_b"/>
</dbReference>
<reference evidence="2 3" key="1">
    <citation type="submission" date="2018-01" db="EMBL/GenBank/DDBJ databases">
        <authorList>
            <person name="Clerissi C."/>
        </authorList>
    </citation>
    <scope>NUCLEOTIDE SEQUENCE [LARGE SCALE GENOMIC DNA]</scope>
    <source>
        <strain evidence="2">Cupriavidus taiwanensis STM 3521</strain>
    </source>
</reference>